<gene>
    <name evidence="4" type="primary">ftsE</name>
    <name evidence="4" type="ORF">GCM10011273_21210</name>
</gene>
<evidence type="ECO:0000313" key="5">
    <source>
        <dbReference type="Proteomes" id="UP000662572"/>
    </source>
</evidence>
<proteinExistence type="predicted"/>
<dbReference type="SMART" id="SM00382">
    <property type="entry name" value="AAA"/>
    <property type="match status" value="1"/>
</dbReference>
<name>A0A918Q638_9CAUL</name>
<dbReference type="PROSITE" id="PS50893">
    <property type="entry name" value="ABC_TRANSPORTER_2"/>
    <property type="match status" value="1"/>
</dbReference>
<keyword evidence="4" id="KW-0132">Cell division</keyword>
<sequence>MRQYAPSAPPDSADEQAILSFIDVSLGYGRDAKISRDPNQFILKSLNFQIAAGSFHFLTGPSGAGKTSLLKMIYLAQNPSAGQILLMGEKINPDDRDQRTRLRRRLGVVFQEFRLLDHLNVFDNAALPLVVTGTKPREYSGDVTELLTWVGLKNHLHLMPPVLSGGEKQRLAIARAVVHRPTLILADEPTGNIDYAMGLRIMRLLIELNRLGATVIFATHDESLIQASGMPVLELRHGNIHKRDLSRDLSARLQPGHTPEHGA</sequence>
<dbReference type="GO" id="GO:0016887">
    <property type="term" value="F:ATP hydrolysis activity"/>
    <property type="evidence" value="ECO:0007669"/>
    <property type="project" value="InterPro"/>
</dbReference>
<dbReference type="PROSITE" id="PS00211">
    <property type="entry name" value="ABC_TRANSPORTER_1"/>
    <property type="match status" value="1"/>
</dbReference>
<dbReference type="InterPro" id="IPR027417">
    <property type="entry name" value="P-loop_NTPase"/>
</dbReference>
<dbReference type="Gene3D" id="3.40.50.300">
    <property type="entry name" value="P-loop containing nucleotide triphosphate hydrolases"/>
    <property type="match status" value="1"/>
</dbReference>
<dbReference type="PANTHER" id="PTHR24220:SF470">
    <property type="entry name" value="CELL DIVISION ATP-BINDING PROTEIN FTSE"/>
    <property type="match status" value="1"/>
</dbReference>
<comment type="caution">
    <text evidence="4">The sequence shown here is derived from an EMBL/GenBank/DDBJ whole genome shotgun (WGS) entry which is preliminary data.</text>
</comment>
<keyword evidence="4" id="KW-0131">Cell cycle</keyword>
<dbReference type="InterPro" id="IPR015854">
    <property type="entry name" value="ABC_transpr_LolD-like"/>
</dbReference>
<evidence type="ECO:0000256" key="1">
    <source>
        <dbReference type="ARBA" id="ARBA00022741"/>
    </source>
</evidence>
<accession>A0A918Q638</accession>
<dbReference type="RefSeq" id="WP_373295599.1">
    <property type="nucleotide sequence ID" value="NZ_BMZB01000002.1"/>
</dbReference>
<reference evidence="4" key="1">
    <citation type="journal article" date="2014" name="Int. J. Syst. Evol. Microbiol.">
        <title>Complete genome sequence of Corynebacterium casei LMG S-19264T (=DSM 44701T), isolated from a smear-ripened cheese.</title>
        <authorList>
            <consortium name="US DOE Joint Genome Institute (JGI-PGF)"/>
            <person name="Walter F."/>
            <person name="Albersmeier A."/>
            <person name="Kalinowski J."/>
            <person name="Ruckert C."/>
        </authorList>
    </citation>
    <scope>NUCLEOTIDE SEQUENCE</scope>
    <source>
        <strain evidence="4">KCTC 32296</strain>
    </source>
</reference>
<dbReference type="GO" id="GO:0005524">
    <property type="term" value="F:ATP binding"/>
    <property type="evidence" value="ECO:0007669"/>
    <property type="project" value="UniProtKB-KW"/>
</dbReference>
<dbReference type="Pfam" id="PF00005">
    <property type="entry name" value="ABC_tran"/>
    <property type="match status" value="1"/>
</dbReference>
<keyword evidence="1" id="KW-0547">Nucleotide-binding</keyword>
<reference evidence="4" key="2">
    <citation type="submission" date="2020-09" db="EMBL/GenBank/DDBJ databases">
        <authorList>
            <person name="Sun Q."/>
            <person name="Kim S."/>
        </authorList>
    </citation>
    <scope>NUCLEOTIDE SEQUENCE</scope>
    <source>
        <strain evidence="4">KCTC 32296</strain>
    </source>
</reference>
<organism evidence="4 5">
    <name type="scientific">Asticcacaulis endophyticus</name>
    <dbReference type="NCBI Taxonomy" id="1395890"/>
    <lineage>
        <taxon>Bacteria</taxon>
        <taxon>Pseudomonadati</taxon>
        <taxon>Pseudomonadota</taxon>
        <taxon>Alphaproteobacteria</taxon>
        <taxon>Caulobacterales</taxon>
        <taxon>Caulobacteraceae</taxon>
        <taxon>Asticcacaulis</taxon>
    </lineage>
</organism>
<evidence type="ECO:0000313" key="4">
    <source>
        <dbReference type="EMBL" id="GGZ34532.1"/>
    </source>
</evidence>
<dbReference type="GO" id="GO:0022857">
    <property type="term" value="F:transmembrane transporter activity"/>
    <property type="evidence" value="ECO:0007669"/>
    <property type="project" value="TreeGrafter"/>
</dbReference>
<protein>
    <submittedName>
        <fullName evidence="4">Cell division ATP-binding protein FtsE</fullName>
    </submittedName>
</protein>
<keyword evidence="2 4" id="KW-0067">ATP-binding</keyword>
<dbReference type="InterPro" id="IPR003593">
    <property type="entry name" value="AAA+_ATPase"/>
</dbReference>
<dbReference type="InterPro" id="IPR017871">
    <property type="entry name" value="ABC_transporter-like_CS"/>
</dbReference>
<dbReference type="SUPFAM" id="SSF52540">
    <property type="entry name" value="P-loop containing nucleoside triphosphate hydrolases"/>
    <property type="match status" value="1"/>
</dbReference>
<evidence type="ECO:0000256" key="2">
    <source>
        <dbReference type="ARBA" id="ARBA00022840"/>
    </source>
</evidence>
<dbReference type="Proteomes" id="UP000662572">
    <property type="component" value="Unassembled WGS sequence"/>
</dbReference>
<dbReference type="GO" id="GO:0005886">
    <property type="term" value="C:plasma membrane"/>
    <property type="evidence" value="ECO:0007669"/>
    <property type="project" value="TreeGrafter"/>
</dbReference>
<feature type="domain" description="ABC transporter" evidence="3">
    <location>
        <begin position="19"/>
        <end position="262"/>
    </location>
</feature>
<dbReference type="AlphaFoldDB" id="A0A918Q638"/>
<dbReference type="GO" id="GO:0051301">
    <property type="term" value="P:cell division"/>
    <property type="evidence" value="ECO:0007669"/>
    <property type="project" value="UniProtKB-KW"/>
</dbReference>
<dbReference type="InterPro" id="IPR003439">
    <property type="entry name" value="ABC_transporter-like_ATP-bd"/>
</dbReference>
<evidence type="ECO:0000259" key="3">
    <source>
        <dbReference type="PROSITE" id="PS50893"/>
    </source>
</evidence>
<keyword evidence="5" id="KW-1185">Reference proteome</keyword>
<dbReference type="PANTHER" id="PTHR24220">
    <property type="entry name" value="IMPORT ATP-BINDING PROTEIN"/>
    <property type="match status" value="1"/>
</dbReference>
<dbReference type="EMBL" id="BMZB01000002">
    <property type="protein sequence ID" value="GGZ34532.1"/>
    <property type="molecule type" value="Genomic_DNA"/>
</dbReference>